<proteinExistence type="predicted"/>
<organism evidence="1 2">
    <name type="scientific">Blattamonas nauphoetae</name>
    <dbReference type="NCBI Taxonomy" id="2049346"/>
    <lineage>
        <taxon>Eukaryota</taxon>
        <taxon>Metamonada</taxon>
        <taxon>Preaxostyla</taxon>
        <taxon>Oxymonadida</taxon>
        <taxon>Blattamonas</taxon>
    </lineage>
</organism>
<dbReference type="InterPro" id="IPR011989">
    <property type="entry name" value="ARM-like"/>
</dbReference>
<dbReference type="SUPFAM" id="SSF48371">
    <property type="entry name" value="ARM repeat"/>
    <property type="match status" value="1"/>
</dbReference>
<sequence>MKSKLSFEDKSRIYCSLVALVKAEYAFDNALQDKAAQFLQSLELKWDEKEKAAKLVTDLVPSSAGSPSDFVDSILTLLSSPHSKVTKAALSFLSATIDASPDEIRSHLVKSDLISNLLATVQPHTLPITGNEEIFDKLNWVIIECLNLADHFSLSQLDITDAVGKYNHCEMIFQKVVIPSSGFVTFLISNRYILNGDLLDSFMTLLAILIDMSPFHRPTLEFVLASPIAMAFTSCLLLFEDEHRFWVTLLNIPLSLRDWKKQSREVAQSGKRMIQALFSEGFEDALEQKMMYDKNGYCGLHLGDMFLSISHKLGSNVDCTDDDDEEDSESDDASLE</sequence>
<dbReference type="Gene3D" id="1.25.10.10">
    <property type="entry name" value="Leucine-rich Repeat Variant"/>
    <property type="match status" value="1"/>
</dbReference>
<evidence type="ECO:0000313" key="1">
    <source>
        <dbReference type="EMBL" id="KAK2960008.1"/>
    </source>
</evidence>
<name>A0ABQ9Y8J7_9EUKA</name>
<keyword evidence="2" id="KW-1185">Reference proteome</keyword>
<reference evidence="1 2" key="1">
    <citation type="journal article" date="2022" name="bioRxiv">
        <title>Genomics of Preaxostyla Flagellates Illuminates Evolutionary Transitions and the Path Towards Mitochondrial Loss.</title>
        <authorList>
            <person name="Novak L.V.F."/>
            <person name="Treitli S.C."/>
            <person name="Pyrih J."/>
            <person name="Halakuc P."/>
            <person name="Pipaliya S.V."/>
            <person name="Vacek V."/>
            <person name="Brzon O."/>
            <person name="Soukal P."/>
            <person name="Eme L."/>
            <person name="Dacks J.B."/>
            <person name="Karnkowska A."/>
            <person name="Elias M."/>
            <person name="Hampl V."/>
        </authorList>
    </citation>
    <scope>NUCLEOTIDE SEQUENCE [LARGE SCALE GENOMIC DNA]</scope>
    <source>
        <strain evidence="1">NAU3</strain>
        <tissue evidence="1">Gut</tissue>
    </source>
</reference>
<dbReference type="EMBL" id="JARBJD010000025">
    <property type="protein sequence ID" value="KAK2960008.1"/>
    <property type="molecule type" value="Genomic_DNA"/>
</dbReference>
<gene>
    <name evidence="1" type="ORF">BLNAU_4891</name>
</gene>
<dbReference type="Proteomes" id="UP001281761">
    <property type="component" value="Unassembled WGS sequence"/>
</dbReference>
<dbReference type="InterPro" id="IPR016024">
    <property type="entry name" value="ARM-type_fold"/>
</dbReference>
<comment type="caution">
    <text evidence="1">The sequence shown here is derived from an EMBL/GenBank/DDBJ whole genome shotgun (WGS) entry which is preliminary data.</text>
</comment>
<protein>
    <submittedName>
        <fullName evidence="1">Uncharacterized protein</fullName>
    </submittedName>
</protein>
<evidence type="ECO:0000313" key="2">
    <source>
        <dbReference type="Proteomes" id="UP001281761"/>
    </source>
</evidence>
<accession>A0ABQ9Y8J7</accession>